<sequence>MKFLKKFFRHPKLIVAVCLLVTAGCGFFIKNLTLDNSIRQFFPQKDVSYTRMTETEDQFGSMLSIGLTLEAKDGTILTPEYIDVVRKITDRALSIKEVENIDSLTHIDYVCEQDGSICATQLIPDTYTGTEEDINLLRSRLSEWDDMYGRVIINDDGTATQMQITISPNKTSESDSTRQQRVLDEVRSIAKEETKGHSLKFKLAGEPVLSENSRAFMMSDLMRLIPLVIIVVLLSLFLSFKTVDGTILPLITVLMSTVISCGLMGMFGVTFTLVSSVIPVALIAVGSAYGIHVLTHYYVALDSIEGELTKEKYEECVFSGLKEVWTAVLLAGLTTIVGFISLVSSPIGPLHSFSVFTAIGVALSLIFSVTFIPAVLLLKDLSKVRTKSRKIAKLTDKMKSRLEKAKKLRGGKEEDEASADTLYSIFKFFCGSKTRLVLTSLAIVALSLTGLRLLKIDTALINYFPKTAQFRQDLDYIDKDFAGTNSVFFTITGPEKGDIANPELLKAVDDMQNQLQEDHESIGKIVSLTTFIKRINQVWHVPTTETVQETQTAAVSEEDSAQTADLSWGDDSDWGSSDSLSWGDDETSEEETVPQVQFNDPNTEYAKVLSGTMTTKEVLDLLNEAYTAAGGKNATTDEIVDELMKKTNYNGAAYYEIPYDTAKYPVASREELKGVVNGYLTLLSGSLGRFIDDDMNPQTMRITCQLRSHSTDETGSIIADAKKFAQERFPEGYTLEATGSGEMEYTMTKMIVSSQFSSLAVSLISVFIIIAVSFKSVWAGLLGAVPLALAILLNYMTMGFAHINLDLVTSIIASVAVGVGIDYTIHFLTTYREERAKSDDIVLVTKMTFKKSGHGIMTNAVAVGLGFLVLCLSKFTVLKYIGVLVAIVMFTSSFLAMTIIPGILNLTDPKFIRPKEK</sequence>
<evidence type="ECO:0000256" key="1">
    <source>
        <dbReference type="ARBA" id="ARBA00004651"/>
    </source>
</evidence>
<evidence type="ECO:0000256" key="2">
    <source>
        <dbReference type="ARBA" id="ARBA00010157"/>
    </source>
</evidence>
<organism evidence="10 11">
    <name type="scientific">Treponema peruense</name>
    <dbReference type="NCBI Taxonomy" id="2787628"/>
    <lineage>
        <taxon>Bacteria</taxon>
        <taxon>Pseudomonadati</taxon>
        <taxon>Spirochaetota</taxon>
        <taxon>Spirochaetia</taxon>
        <taxon>Spirochaetales</taxon>
        <taxon>Treponemataceae</taxon>
        <taxon>Treponema</taxon>
    </lineage>
</organism>
<feature type="domain" description="SSD" evidence="9">
    <location>
        <begin position="250"/>
        <end position="378"/>
    </location>
</feature>
<dbReference type="GO" id="GO:0005886">
    <property type="term" value="C:plasma membrane"/>
    <property type="evidence" value="ECO:0007669"/>
    <property type="project" value="UniProtKB-SubCell"/>
</dbReference>
<dbReference type="Proteomes" id="UP000595224">
    <property type="component" value="Chromosome"/>
</dbReference>
<feature type="region of interest" description="Disordered" evidence="7">
    <location>
        <begin position="549"/>
        <end position="595"/>
    </location>
</feature>
<dbReference type="PANTHER" id="PTHR33406">
    <property type="entry name" value="MEMBRANE PROTEIN MJ1562-RELATED"/>
    <property type="match status" value="1"/>
</dbReference>
<dbReference type="AlphaFoldDB" id="A0A7T3RFB6"/>
<gene>
    <name evidence="10" type="ORF">IWA51_05235</name>
</gene>
<feature type="transmembrane region" description="Helical" evidence="8">
    <location>
        <begin position="756"/>
        <end position="774"/>
    </location>
</feature>
<dbReference type="Gene3D" id="1.20.1640.10">
    <property type="entry name" value="Multidrug efflux transporter AcrB transmembrane domain"/>
    <property type="match status" value="2"/>
</dbReference>
<dbReference type="RefSeq" id="WP_198443478.1">
    <property type="nucleotide sequence ID" value="NZ_CBCSHE010000004.1"/>
</dbReference>
<keyword evidence="3" id="KW-1003">Cell membrane</keyword>
<feature type="transmembrane region" description="Helical" evidence="8">
    <location>
        <begin position="856"/>
        <end position="875"/>
    </location>
</feature>
<name>A0A7T3RFB6_9SPIR</name>
<dbReference type="InterPro" id="IPR000731">
    <property type="entry name" value="SSD"/>
</dbReference>
<dbReference type="PROSITE" id="PS51257">
    <property type="entry name" value="PROKAR_LIPOPROTEIN"/>
    <property type="match status" value="1"/>
</dbReference>
<keyword evidence="11" id="KW-1185">Reference proteome</keyword>
<feature type="compositionally biased region" description="Acidic residues" evidence="7">
    <location>
        <begin position="583"/>
        <end position="592"/>
    </location>
</feature>
<dbReference type="InterPro" id="IPR004869">
    <property type="entry name" value="MMPL_dom"/>
</dbReference>
<evidence type="ECO:0000313" key="10">
    <source>
        <dbReference type="EMBL" id="QQA01999.1"/>
    </source>
</evidence>
<feature type="transmembrane region" description="Helical" evidence="8">
    <location>
        <begin position="277"/>
        <end position="299"/>
    </location>
</feature>
<evidence type="ECO:0000256" key="3">
    <source>
        <dbReference type="ARBA" id="ARBA00022475"/>
    </source>
</evidence>
<evidence type="ECO:0000313" key="11">
    <source>
        <dbReference type="Proteomes" id="UP000595224"/>
    </source>
</evidence>
<keyword evidence="6 8" id="KW-0472">Membrane</keyword>
<evidence type="ECO:0000256" key="8">
    <source>
        <dbReference type="SAM" id="Phobius"/>
    </source>
</evidence>
<evidence type="ECO:0000256" key="7">
    <source>
        <dbReference type="SAM" id="MobiDB-lite"/>
    </source>
</evidence>
<feature type="transmembrane region" description="Helical" evidence="8">
    <location>
        <begin position="807"/>
        <end position="828"/>
    </location>
</feature>
<feature type="domain" description="SSD" evidence="9">
    <location>
        <begin position="780"/>
        <end position="906"/>
    </location>
</feature>
<evidence type="ECO:0000256" key="4">
    <source>
        <dbReference type="ARBA" id="ARBA00022692"/>
    </source>
</evidence>
<comment type="subcellular location">
    <subcellularLocation>
        <location evidence="1">Cell membrane</location>
        <topology evidence="1">Multi-pass membrane protein</topology>
    </subcellularLocation>
</comment>
<dbReference type="InterPro" id="IPR050545">
    <property type="entry name" value="Mycobact_MmpL"/>
</dbReference>
<dbReference type="SUPFAM" id="SSF82866">
    <property type="entry name" value="Multidrug efflux transporter AcrB transmembrane domain"/>
    <property type="match status" value="2"/>
</dbReference>
<protein>
    <submittedName>
        <fullName evidence="10">RND family transporter</fullName>
    </submittedName>
</protein>
<feature type="transmembrane region" description="Helical" evidence="8">
    <location>
        <begin position="781"/>
        <end position="801"/>
    </location>
</feature>
<dbReference type="KEGG" id="tper:IWA51_05235"/>
<dbReference type="EMBL" id="CP064936">
    <property type="protein sequence ID" value="QQA01999.1"/>
    <property type="molecule type" value="Genomic_DNA"/>
</dbReference>
<feature type="transmembrane region" description="Helical" evidence="8">
    <location>
        <begin position="355"/>
        <end position="378"/>
    </location>
</feature>
<evidence type="ECO:0000256" key="5">
    <source>
        <dbReference type="ARBA" id="ARBA00022989"/>
    </source>
</evidence>
<evidence type="ECO:0000259" key="9">
    <source>
        <dbReference type="PROSITE" id="PS50156"/>
    </source>
</evidence>
<reference evidence="10 11" key="1">
    <citation type="submission" date="2020-11" db="EMBL/GenBank/DDBJ databases">
        <title>Treponema Peruensis nv. sp., first commensal Treponema isolated from human feces.</title>
        <authorList>
            <person name="Belkhou C."/>
            <person name="Raes J."/>
        </authorList>
    </citation>
    <scope>NUCLEOTIDE SEQUENCE [LARGE SCALE GENOMIC DNA]</scope>
    <source>
        <strain evidence="10 11">RCC2812</strain>
    </source>
</reference>
<dbReference type="Pfam" id="PF03176">
    <property type="entry name" value="MMPL"/>
    <property type="match status" value="2"/>
</dbReference>
<dbReference type="PANTHER" id="PTHR33406:SF6">
    <property type="entry name" value="MEMBRANE PROTEIN YDGH-RELATED"/>
    <property type="match status" value="1"/>
</dbReference>
<feature type="transmembrane region" description="Helical" evidence="8">
    <location>
        <begin position="247"/>
        <end position="271"/>
    </location>
</feature>
<feature type="transmembrane region" description="Helical" evidence="8">
    <location>
        <begin position="881"/>
        <end position="907"/>
    </location>
</feature>
<proteinExistence type="inferred from homology"/>
<comment type="similarity">
    <text evidence="2">Belongs to the resistance-nodulation-cell division (RND) (TC 2.A.6) family. MmpL subfamily.</text>
</comment>
<evidence type="ECO:0000256" key="6">
    <source>
        <dbReference type="ARBA" id="ARBA00023136"/>
    </source>
</evidence>
<keyword evidence="4 8" id="KW-0812">Transmembrane</keyword>
<feature type="transmembrane region" description="Helical" evidence="8">
    <location>
        <begin position="320"/>
        <end position="343"/>
    </location>
</feature>
<keyword evidence="5 8" id="KW-1133">Transmembrane helix</keyword>
<feature type="transmembrane region" description="Helical" evidence="8">
    <location>
        <begin position="221"/>
        <end position="240"/>
    </location>
</feature>
<accession>A0A7T3RFB6</accession>
<feature type="transmembrane region" description="Helical" evidence="8">
    <location>
        <begin position="436"/>
        <end position="454"/>
    </location>
</feature>
<dbReference type="PROSITE" id="PS50156">
    <property type="entry name" value="SSD"/>
    <property type="match status" value="2"/>
</dbReference>